<dbReference type="RefSeq" id="WP_203740271.1">
    <property type="nucleotide sequence ID" value="NZ_BONF01000001.1"/>
</dbReference>
<dbReference type="Gene3D" id="3.30.300.30">
    <property type="match status" value="1"/>
</dbReference>
<dbReference type="Pfam" id="PF00501">
    <property type="entry name" value="AMP-binding"/>
    <property type="match status" value="1"/>
</dbReference>
<gene>
    <name evidence="3" type="ORF">Cba03nite_00470</name>
</gene>
<evidence type="ECO:0000259" key="2">
    <source>
        <dbReference type="Pfam" id="PF13193"/>
    </source>
</evidence>
<sequence length="470" mass="49806">MSNTGWATGAPLAATSEWVDEHLLRGDDREVCLHFGSPVTRAALRAAVAERETALRGLGLARGGSVALRLPPSLAYAANLLAAWRIGAQVALLDHRLTAYETDRALERLQPQVLVGFTGTLPGGLRAFYDVTDVPEARDGRPAETGHAVVQLSSGSTGPSKVIARTAEQLVAEVDRYTRIDGVPLPGERVVLLASVVHVLGLVGGLLYCLHAGTELVLPERLTVDAILRAVEAGDAPTTLLGVPFHTELLASNPNPPKLAQLKRMTTGGELVRAEVAQRFTDRYGITLGNMYGMTEVGVIATDLFGEHRPSLMPAPGITVREQDGELLVATPASPYIGLSDPTRWIDGWLHTKDAGRVDPATGLMTVLGRLDSQVSVGGLKVDLTEVEHTLAALPGVEGAVVVYDGGIEAFAVVPDPGAAAALEGELAVRLAPYKRPRVLHIVEQLPRTATGKLVRDRAVLRTAEPKPAP</sequence>
<dbReference type="InterPro" id="IPR045851">
    <property type="entry name" value="AMP-bd_C_sf"/>
</dbReference>
<organism evidence="3 4">
    <name type="scientific">Catellatospora bangladeshensis</name>
    <dbReference type="NCBI Taxonomy" id="310355"/>
    <lineage>
        <taxon>Bacteria</taxon>
        <taxon>Bacillati</taxon>
        <taxon>Actinomycetota</taxon>
        <taxon>Actinomycetes</taxon>
        <taxon>Micromonosporales</taxon>
        <taxon>Micromonosporaceae</taxon>
        <taxon>Catellatospora</taxon>
    </lineage>
</organism>
<evidence type="ECO:0000313" key="4">
    <source>
        <dbReference type="Proteomes" id="UP000601223"/>
    </source>
</evidence>
<dbReference type="SUPFAM" id="SSF56801">
    <property type="entry name" value="Acetyl-CoA synthetase-like"/>
    <property type="match status" value="1"/>
</dbReference>
<proteinExistence type="predicted"/>
<name>A0A8J3JDI6_9ACTN</name>
<comment type="caution">
    <text evidence="3">The sequence shown here is derived from an EMBL/GenBank/DDBJ whole genome shotgun (WGS) entry which is preliminary data.</text>
</comment>
<dbReference type="PANTHER" id="PTHR43767">
    <property type="entry name" value="LONG-CHAIN-FATTY-ACID--COA LIGASE"/>
    <property type="match status" value="1"/>
</dbReference>
<dbReference type="GO" id="GO:0016878">
    <property type="term" value="F:acid-thiol ligase activity"/>
    <property type="evidence" value="ECO:0007669"/>
    <property type="project" value="UniProtKB-ARBA"/>
</dbReference>
<dbReference type="PANTHER" id="PTHR43767:SF1">
    <property type="entry name" value="NONRIBOSOMAL PEPTIDE SYNTHASE PES1 (EUROFUNG)-RELATED"/>
    <property type="match status" value="1"/>
</dbReference>
<dbReference type="Proteomes" id="UP000601223">
    <property type="component" value="Unassembled WGS sequence"/>
</dbReference>
<dbReference type="CDD" id="cd04433">
    <property type="entry name" value="AFD_class_I"/>
    <property type="match status" value="1"/>
</dbReference>
<dbReference type="InterPro" id="IPR042099">
    <property type="entry name" value="ANL_N_sf"/>
</dbReference>
<dbReference type="InterPro" id="IPR000873">
    <property type="entry name" value="AMP-dep_synth/lig_dom"/>
</dbReference>
<dbReference type="InterPro" id="IPR050237">
    <property type="entry name" value="ATP-dep_AMP-bd_enzyme"/>
</dbReference>
<feature type="domain" description="AMP-binding enzyme C-terminal" evidence="2">
    <location>
        <begin position="386"/>
        <end position="453"/>
    </location>
</feature>
<dbReference type="PROSITE" id="PS00455">
    <property type="entry name" value="AMP_BINDING"/>
    <property type="match status" value="1"/>
</dbReference>
<dbReference type="AlphaFoldDB" id="A0A8J3JDI6"/>
<accession>A0A8J3JDI6</accession>
<dbReference type="InterPro" id="IPR025110">
    <property type="entry name" value="AMP-bd_C"/>
</dbReference>
<dbReference type="InterPro" id="IPR020845">
    <property type="entry name" value="AMP-binding_CS"/>
</dbReference>
<protein>
    <submittedName>
        <fullName evidence="3">Acyl-CoA synthetase</fullName>
    </submittedName>
</protein>
<dbReference type="Pfam" id="PF13193">
    <property type="entry name" value="AMP-binding_C"/>
    <property type="match status" value="1"/>
</dbReference>
<reference evidence="3 4" key="1">
    <citation type="submission" date="2021-01" db="EMBL/GenBank/DDBJ databases">
        <title>Whole genome shotgun sequence of Catellatospora bangladeshensis NBRC 107357.</title>
        <authorList>
            <person name="Komaki H."/>
            <person name="Tamura T."/>
        </authorList>
    </citation>
    <scope>NUCLEOTIDE SEQUENCE [LARGE SCALE GENOMIC DNA]</scope>
    <source>
        <strain evidence="3 4">NBRC 107357</strain>
    </source>
</reference>
<feature type="domain" description="AMP-dependent synthetase/ligase" evidence="1">
    <location>
        <begin position="35"/>
        <end position="319"/>
    </location>
</feature>
<dbReference type="Gene3D" id="3.40.50.12780">
    <property type="entry name" value="N-terminal domain of ligase-like"/>
    <property type="match status" value="1"/>
</dbReference>
<keyword evidence="4" id="KW-1185">Reference proteome</keyword>
<evidence type="ECO:0000313" key="3">
    <source>
        <dbReference type="EMBL" id="GIF78698.1"/>
    </source>
</evidence>
<evidence type="ECO:0000259" key="1">
    <source>
        <dbReference type="Pfam" id="PF00501"/>
    </source>
</evidence>
<dbReference type="EMBL" id="BONF01000001">
    <property type="protein sequence ID" value="GIF78698.1"/>
    <property type="molecule type" value="Genomic_DNA"/>
</dbReference>